<gene>
    <name evidence="1" type="ordered locus">Daud_1114</name>
</gene>
<dbReference type="Proteomes" id="UP000008544">
    <property type="component" value="Chromosome"/>
</dbReference>
<evidence type="ECO:0008006" key="3">
    <source>
        <dbReference type="Google" id="ProtNLM"/>
    </source>
</evidence>
<dbReference type="eggNOG" id="ENOG502ZQWK">
    <property type="taxonomic scope" value="Bacteria"/>
</dbReference>
<sequence>MEKRCILCGRKFVVEDMSATTEDDDLFTPEPKKNVSICELCQNKLRHEADKTQKPTKPVG</sequence>
<protein>
    <recommendedName>
        <fullName evidence="3">DUF2197 domain-containing protein</fullName>
    </recommendedName>
</protein>
<keyword evidence="2" id="KW-1185">Reference proteome</keyword>
<dbReference type="AlphaFoldDB" id="B1I3R8"/>
<evidence type="ECO:0000313" key="2">
    <source>
        <dbReference type="Proteomes" id="UP000008544"/>
    </source>
</evidence>
<accession>B1I3R8</accession>
<proteinExistence type="predicted"/>
<dbReference type="KEGG" id="dau:Daud_1114"/>
<dbReference type="EMBL" id="CP000860">
    <property type="protein sequence ID" value="ACA59625.1"/>
    <property type="molecule type" value="Genomic_DNA"/>
</dbReference>
<organism evidence="1 2">
    <name type="scientific">Desulforudis audaxviator (strain MP104C)</name>
    <dbReference type="NCBI Taxonomy" id="477974"/>
    <lineage>
        <taxon>Bacteria</taxon>
        <taxon>Bacillati</taxon>
        <taxon>Bacillota</taxon>
        <taxon>Clostridia</taxon>
        <taxon>Thermoanaerobacterales</taxon>
        <taxon>Candidatus Desulforudaceae</taxon>
        <taxon>Candidatus Desulforudis</taxon>
    </lineage>
</organism>
<dbReference type="OrthoDB" id="2382245at2"/>
<evidence type="ECO:0000313" key="1">
    <source>
        <dbReference type="EMBL" id="ACA59625.1"/>
    </source>
</evidence>
<dbReference type="HOGENOM" id="CLU_204466_0_0_9"/>
<reference evidence="2" key="1">
    <citation type="submission" date="2007-10" db="EMBL/GenBank/DDBJ databases">
        <title>Complete sequence of chromosome of Desulforudis audaxviator MP104C.</title>
        <authorList>
            <person name="Copeland A."/>
            <person name="Lucas S."/>
            <person name="Lapidus A."/>
            <person name="Barry K."/>
            <person name="Glavina del Rio T."/>
            <person name="Dalin E."/>
            <person name="Tice H."/>
            <person name="Bruce D."/>
            <person name="Pitluck S."/>
            <person name="Lowry S.R."/>
            <person name="Larimer F."/>
            <person name="Land M.L."/>
            <person name="Hauser L."/>
            <person name="Kyrpides N."/>
            <person name="Ivanova N.N."/>
            <person name="Richardson P."/>
        </authorList>
    </citation>
    <scope>NUCLEOTIDE SEQUENCE [LARGE SCALE GENOMIC DNA]</scope>
    <source>
        <strain evidence="2">MP104C</strain>
    </source>
</reference>
<reference evidence="1 2" key="2">
    <citation type="journal article" date="2008" name="Science">
        <title>Environmental genomics reveals a single-species ecosystem deep within Earth.</title>
        <authorList>
            <person name="Chivian D."/>
            <person name="Brodie E.L."/>
            <person name="Alm E.J."/>
            <person name="Culley D.E."/>
            <person name="Dehal P.S."/>
            <person name="Desantis T.Z."/>
            <person name="Gihring T.M."/>
            <person name="Lapidus A."/>
            <person name="Lin L.H."/>
            <person name="Lowry S.R."/>
            <person name="Moser D.P."/>
            <person name="Richardson P.M."/>
            <person name="Southam G."/>
            <person name="Wanger G."/>
            <person name="Pratt L.M."/>
            <person name="Andersen G.L."/>
            <person name="Hazen T.C."/>
            <person name="Brockman F.J."/>
            <person name="Arkin A.P."/>
            <person name="Onstott T.C."/>
        </authorList>
    </citation>
    <scope>NUCLEOTIDE SEQUENCE [LARGE SCALE GENOMIC DNA]</scope>
    <source>
        <strain evidence="1 2">MP104C</strain>
    </source>
</reference>
<name>B1I3R8_DESAP</name>
<dbReference type="STRING" id="477974.Daud_1114"/>